<dbReference type="EMBL" id="FR824149">
    <property type="protein sequence ID" value="CCA20832.1"/>
    <property type="molecule type" value="Genomic_DNA"/>
</dbReference>
<protein>
    <submittedName>
        <fullName evidence="1">Uncharacterized protein AlNc14C104G6164</fullName>
    </submittedName>
</protein>
<name>F0WHV7_9STRA</name>
<proteinExistence type="predicted"/>
<evidence type="ECO:0000313" key="1">
    <source>
        <dbReference type="EMBL" id="CCA20832.1"/>
    </source>
</evidence>
<dbReference type="Gene3D" id="3.40.50.1240">
    <property type="entry name" value="Phosphoglycerate mutase-like"/>
    <property type="match status" value="1"/>
</dbReference>
<gene>
    <name evidence="1" type="primary">AlNc14C104G6164</name>
    <name evidence="1" type="ORF">ALNC14_069750</name>
</gene>
<dbReference type="PANTHER" id="PTHR13547:SF1">
    <property type="entry name" value="MITOCHONDRIAL RIBONUCLEASE P CATALYTIC SUBUNIT"/>
    <property type="match status" value="1"/>
</dbReference>
<reference evidence="1" key="2">
    <citation type="submission" date="2011-02" db="EMBL/GenBank/DDBJ databases">
        <authorList>
            <person name="MacLean D."/>
        </authorList>
    </citation>
    <scope>NUCLEOTIDE SEQUENCE</scope>
</reference>
<sequence>MNIARYQSFQFASKLIRNRIQKSHKVKARHNGLQHFVSEASEFAVENSFTSSYNVHYQIRKQKKPLANVFEELKVYVGEHDQSKGKKKVQEAIQTFYFHCGQDAFQLPPTFRQNVLKYHQMRSLGNKDDENGRSIWRQDSILVSIMRLHLAENDYVSALKLMEDIIRQKQLEQEQRSFSKCGKVHEKVHFRLFGDILAFQARNGYFLQAYQQWQDLKRTLDMQWTNSMQDTLIDLLISCLAFHQVRSNANGTDSFEAQLKCLLQDLRYVTTEITAENARKLHEEAMKVGFKVGVIEEHEISCSNRCPHCKSSLQKEDISVIEWDRLINFIELRKTSKSKREGKQGAVPRLVKHELEPFRDWMLEKHAALQPGRLHYILDGPNLAYLNQNFAQGNFRLDHVDHVASLLADQGHLVTITMPSMYLGSTSLIQVRTQWQKNMRNKKTSNQSHSHTRERTIDDERILANWKEKSWLYGCETATLSDDYYWIYASLILGRLASHQDESLHSIGHHNVRVVTNDRGRDHTLEFKENVTMGMTTWDVAEGSNKISNYLIDRWWNKTVVNIELEYLDRNSKKRKHISPVRSVYLKEPLPYSRVPQMHKTVTGELNFHFPIQSSDVARRAEQPFRMGILPVGHRYLGRMTDAACAAPKVLYCIRHGESMYNEWRKHSLLNFSWIFVRDPMLFDAPLTAKGQQQAQLLSQKIRAQDIHTKVQVIVCSPLTRAIETALEAFKGHNIPILLEPLCREELGTACDVGSSPDELEKAFSHVSESLDFSDLPLLWWLPSSKQTESNGSIELPKTPSDVLSIRECSIELENRIQELITKLMALPQQHIAIVGHSGYFKKMLRMQRKLSNCEMHIVTLDQVIRKNQHG</sequence>
<accession>F0WHV7</accession>
<reference evidence="1" key="1">
    <citation type="journal article" date="2011" name="PLoS Biol.">
        <title>Gene gain and loss during evolution of obligate parasitism in the white rust pathogen of Arabidopsis thaliana.</title>
        <authorList>
            <person name="Kemen E."/>
            <person name="Gardiner A."/>
            <person name="Schultz-Larsen T."/>
            <person name="Kemen A.C."/>
            <person name="Balmuth A.L."/>
            <person name="Robert-Seilaniantz A."/>
            <person name="Bailey K."/>
            <person name="Holub E."/>
            <person name="Studholme D.J."/>
            <person name="Maclean D."/>
            <person name="Jones J.D."/>
        </authorList>
    </citation>
    <scope>NUCLEOTIDE SEQUENCE</scope>
</reference>
<dbReference type="CDD" id="cd07067">
    <property type="entry name" value="HP_PGM_like"/>
    <property type="match status" value="1"/>
</dbReference>
<dbReference type="SUPFAM" id="SSF53254">
    <property type="entry name" value="Phosphoglycerate mutase-like"/>
    <property type="match status" value="1"/>
</dbReference>
<dbReference type="PANTHER" id="PTHR13547">
    <property type="match status" value="1"/>
</dbReference>
<dbReference type="GO" id="GO:0001682">
    <property type="term" value="P:tRNA 5'-leader removal"/>
    <property type="evidence" value="ECO:0007669"/>
    <property type="project" value="TreeGrafter"/>
</dbReference>
<dbReference type="InterPro" id="IPR013078">
    <property type="entry name" value="His_Pase_superF_clade-1"/>
</dbReference>
<dbReference type="Pfam" id="PF00300">
    <property type="entry name" value="His_Phos_1"/>
    <property type="match status" value="1"/>
</dbReference>
<organism evidence="1">
    <name type="scientific">Albugo laibachii Nc14</name>
    <dbReference type="NCBI Taxonomy" id="890382"/>
    <lineage>
        <taxon>Eukaryota</taxon>
        <taxon>Sar</taxon>
        <taxon>Stramenopiles</taxon>
        <taxon>Oomycota</taxon>
        <taxon>Peronosporomycetes</taxon>
        <taxon>Albuginales</taxon>
        <taxon>Albuginaceae</taxon>
        <taxon>Albugo</taxon>
    </lineage>
</organism>
<dbReference type="Gene3D" id="3.40.50.11980">
    <property type="match status" value="1"/>
</dbReference>
<dbReference type="InterPro" id="IPR029033">
    <property type="entry name" value="His_PPase_superfam"/>
</dbReference>
<dbReference type="AlphaFoldDB" id="F0WHV7"/>
<dbReference type="GO" id="GO:0004526">
    <property type="term" value="F:ribonuclease P activity"/>
    <property type="evidence" value="ECO:0007669"/>
    <property type="project" value="TreeGrafter"/>
</dbReference>
<dbReference type="HOGENOM" id="CLU_329679_0_0_1"/>
<dbReference type="SMART" id="SM00855">
    <property type="entry name" value="PGAM"/>
    <property type="match status" value="1"/>
</dbReference>